<evidence type="ECO:0000256" key="10">
    <source>
        <dbReference type="PIRSR" id="PIRSR604808-2"/>
    </source>
</evidence>
<organism evidence="15 16">
    <name type="scientific">Zygotorulaspora mrakii</name>
    <name type="common">Zygosaccharomyces mrakii</name>
    <dbReference type="NCBI Taxonomy" id="42260"/>
    <lineage>
        <taxon>Eukaryota</taxon>
        <taxon>Fungi</taxon>
        <taxon>Dikarya</taxon>
        <taxon>Ascomycota</taxon>
        <taxon>Saccharomycotina</taxon>
        <taxon>Saccharomycetes</taxon>
        <taxon>Saccharomycetales</taxon>
        <taxon>Saccharomycetaceae</taxon>
        <taxon>Zygotorulaspora</taxon>
    </lineage>
</organism>
<dbReference type="OrthoDB" id="391817at2759"/>
<evidence type="ECO:0000259" key="14">
    <source>
        <dbReference type="PROSITE" id="PS51999"/>
    </source>
</evidence>
<dbReference type="Pfam" id="PF06839">
    <property type="entry name" value="Zn_ribbon_GRF"/>
    <property type="match status" value="1"/>
</dbReference>
<dbReference type="GeneID" id="59236977"/>
<evidence type="ECO:0000256" key="13">
    <source>
        <dbReference type="SAM" id="MobiDB-lite"/>
    </source>
</evidence>
<keyword evidence="4 12" id="KW-0863">Zinc-finger</keyword>
<dbReference type="AlphaFoldDB" id="A0A7H9B3J0"/>
<keyword evidence="3 10" id="KW-0479">Metal-binding</keyword>
<comment type="similarity">
    <text evidence="1">Belongs to the DNA repair enzymes AP/ExoA family.</text>
</comment>
<feature type="active site" description="Proton donor/acceptor" evidence="9">
    <location>
        <position position="221"/>
    </location>
</feature>
<dbReference type="InterPro" id="IPR004808">
    <property type="entry name" value="AP_endonuc_1"/>
</dbReference>
<evidence type="ECO:0000256" key="11">
    <source>
        <dbReference type="PIRSR" id="PIRSR604808-3"/>
    </source>
</evidence>
<feature type="binding site" evidence="10">
    <location>
        <position position="223"/>
    </location>
    <ligand>
        <name>Mg(2+)</name>
        <dbReference type="ChEBI" id="CHEBI:18420"/>
        <label>1</label>
    </ligand>
</feature>
<gene>
    <name evidence="15" type="ORF">HG535_0E03190</name>
</gene>
<feature type="binding site" evidence="10">
    <location>
        <position position="22"/>
    </location>
    <ligand>
        <name>Mg(2+)</name>
        <dbReference type="ChEBI" id="CHEBI:18420"/>
        <label>1</label>
    </ligand>
</feature>
<keyword evidence="5" id="KW-0378">Hydrolase</keyword>
<evidence type="ECO:0000313" key="15">
    <source>
        <dbReference type="EMBL" id="QLG73235.1"/>
    </source>
</evidence>
<dbReference type="PROSITE" id="PS51999">
    <property type="entry name" value="ZF_GRF"/>
    <property type="match status" value="1"/>
</dbReference>
<dbReference type="GO" id="GO:0005634">
    <property type="term" value="C:nucleus"/>
    <property type="evidence" value="ECO:0007669"/>
    <property type="project" value="TreeGrafter"/>
</dbReference>
<comment type="cofactor">
    <cofactor evidence="10">
        <name>Mg(2+)</name>
        <dbReference type="ChEBI" id="CHEBI:18420"/>
    </cofactor>
    <cofactor evidence="10">
        <name>Mn(2+)</name>
        <dbReference type="ChEBI" id="CHEBI:29035"/>
    </cofactor>
    <text evidence="10">Probably binds two magnesium or manganese ions per subunit.</text>
</comment>
<dbReference type="GO" id="GO:0003906">
    <property type="term" value="F:DNA-(apurinic or apyrimidinic site) endonuclease activity"/>
    <property type="evidence" value="ECO:0007669"/>
    <property type="project" value="TreeGrafter"/>
</dbReference>
<feature type="binding site" evidence="10">
    <location>
        <position position="221"/>
    </location>
    <ligand>
        <name>Mg(2+)</name>
        <dbReference type="ChEBI" id="CHEBI:18420"/>
        <label>1</label>
    </ligand>
</feature>
<dbReference type="GO" id="GO:0008081">
    <property type="term" value="F:phosphoric diester hydrolase activity"/>
    <property type="evidence" value="ECO:0007669"/>
    <property type="project" value="TreeGrafter"/>
</dbReference>
<reference evidence="15 16" key="1">
    <citation type="submission" date="2020-07" db="EMBL/GenBank/DDBJ databases">
        <title>The yeast mating-type switching endonuclease HO is a domesticated member of an unorthodox homing genetic element family.</title>
        <authorList>
            <person name="Coughlan A.Y."/>
            <person name="Lombardi L."/>
            <person name="Braun-Galleani S."/>
            <person name="Martos A.R."/>
            <person name="Galeote V."/>
            <person name="Bigey F."/>
            <person name="Dequin S."/>
            <person name="Byrne K.P."/>
            <person name="Wolfe K.H."/>
        </authorList>
    </citation>
    <scope>NUCLEOTIDE SEQUENCE [LARGE SCALE GENOMIC DNA]</scope>
    <source>
        <strain evidence="15 16">NRRL Y-6702</strain>
    </source>
</reference>
<evidence type="ECO:0000256" key="2">
    <source>
        <dbReference type="ARBA" id="ARBA00013541"/>
    </source>
</evidence>
<keyword evidence="16" id="KW-1185">Reference proteome</keyword>
<feature type="compositionally biased region" description="Basic and acidic residues" evidence="13">
    <location>
        <begin position="434"/>
        <end position="444"/>
    </location>
</feature>
<feature type="binding site" evidence="10">
    <location>
        <position position="352"/>
    </location>
    <ligand>
        <name>Mg(2+)</name>
        <dbReference type="ChEBI" id="CHEBI:18420"/>
        <label>1</label>
    </ligand>
</feature>
<dbReference type="GO" id="GO:0006284">
    <property type="term" value="P:base-excision repair"/>
    <property type="evidence" value="ECO:0007669"/>
    <property type="project" value="TreeGrafter"/>
</dbReference>
<feature type="site" description="Transition state stabilizer" evidence="11">
    <location>
        <position position="223"/>
    </location>
</feature>
<dbReference type="RefSeq" id="XP_037144962.1">
    <property type="nucleotide sequence ID" value="XM_037289067.1"/>
</dbReference>
<accession>A0A7H9B3J0</accession>
<dbReference type="PROSITE" id="PS51435">
    <property type="entry name" value="AP_NUCLEASE_F1_4"/>
    <property type="match status" value="1"/>
</dbReference>
<keyword evidence="7 10" id="KW-0460">Magnesium</keyword>
<evidence type="ECO:0000256" key="9">
    <source>
        <dbReference type="PIRSR" id="PIRSR604808-1"/>
    </source>
</evidence>
<evidence type="ECO:0000256" key="8">
    <source>
        <dbReference type="ARBA" id="ARBA00023242"/>
    </source>
</evidence>
<evidence type="ECO:0000256" key="5">
    <source>
        <dbReference type="ARBA" id="ARBA00022801"/>
    </source>
</evidence>
<evidence type="ECO:0000256" key="3">
    <source>
        <dbReference type="ARBA" id="ARBA00022723"/>
    </source>
</evidence>
<proteinExistence type="inferred from homology"/>
<dbReference type="Proteomes" id="UP000509704">
    <property type="component" value="Chromosome 5"/>
</dbReference>
<dbReference type="InterPro" id="IPR005135">
    <property type="entry name" value="Endo/exonuclease/phosphatase"/>
</dbReference>
<evidence type="ECO:0000256" key="7">
    <source>
        <dbReference type="ARBA" id="ARBA00022842"/>
    </source>
</evidence>
<feature type="binding site" evidence="10">
    <location>
        <position position="58"/>
    </location>
    <ligand>
        <name>Mg(2+)</name>
        <dbReference type="ChEBI" id="CHEBI:18420"/>
        <label>1</label>
    </ligand>
</feature>
<feature type="site" description="Important for catalytic activity" evidence="11">
    <location>
        <position position="327"/>
    </location>
</feature>
<dbReference type="PANTHER" id="PTHR22748">
    <property type="entry name" value="AP ENDONUCLEASE"/>
    <property type="match status" value="1"/>
</dbReference>
<evidence type="ECO:0000313" key="16">
    <source>
        <dbReference type="Proteomes" id="UP000509704"/>
    </source>
</evidence>
<dbReference type="InterPro" id="IPR036691">
    <property type="entry name" value="Endo/exonu/phosph_ase_sf"/>
</dbReference>
<evidence type="ECO:0000256" key="4">
    <source>
        <dbReference type="ARBA" id="ARBA00022771"/>
    </source>
</evidence>
<keyword evidence="10" id="KW-0464">Manganese</keyword>
<dbReference type="KEGG" id="zmk:HG535_0E03190"/>
<name>A0A7H9B3J0_ZYGMR</name>
<evidence type="ECO:0000256" key="6">
    <source>
        <dbReference type="ARBA" id="ARBA00022833"/>
    </source>
</evidence>
<keyword evidence="6" id="KW-0862">Zinc</keyword>
<feature type="binding site" evidence="10">
    <location>
        <position position="353"/>
    </location>
    <ligand>
        <name>Mg(2+)</name>
        <dbReference type="ChEBI" id="CHEBI:18420"/>
        <label>1</label>
    </ligand>
</feature>
<protein>
    <recommendedName>
        <fullName evidence="2">DNA-(apurinic or apyrimidinic site) endonuclease 2</fullName>
    </recommendedName>
</protein>
<dbReference type="Gene3D" id="3.60.10.10">
    <property type="entry name" value="Endonuclease/exonuclease/phosphatase"/>
    <property type="match status" value="1"/>
</dbReference>
<feature type="region of interest" description="Disordered" evidence="13">
    <location>
        <begin position="411"/>
        <end position="444"/>
    </location>
</feature>
<feature type="site" description="Interaction with DNA substrate" evidence="11">
    <location>
        <position position="353"/>
    </location>
</feature>
<dbReference type="GO" id="GO:0008311">
    <property type="term" value="F:double-stranded DNA 3'-5' DNA exonuclease activity"/>
    <property type="evidence" value="ECO:0007669"/>
    <property type="project" value="TreeGrafter"/>
</dbReference>
<dbReference type="PANTHER" id="PTHR22748:SF4">
    <property type="entry name" value="DNA-(APURINIC OR APYRIMIDINIC SITE) ENDONUCLEASE 2"/>
    <property type="match status" value="1"/>
</dbReference>
<dbReference type="Pfam" id="PF03372">
    <property type="entry name" value="Exo_endo_phos"/>
    <property type="match status" value="1"/>
</dbReference>
<evidence type="ECO:0000256" key="12">
    <source>
        <dbReference type="PROSITE-ProRule" id="PRU01343"/>
    </source>
</evidence>
<evidence type="ECO:0000256" key="1">
    <source>
        <dbReference type="ARBA" id="ARBA00007092"/>
    </source>
</evidence>
<feature type="active site" description="Proton acceptor" evidence="9">
    <location>
        <position position="353"/>
    </location>
</feature>
<dbReference type="SUPFAM" id="SSF56219">
    <property type="entry name" value="DNase I-like"/>
    <property type="match status" value="1"/>
</dbReference>
<dbReference type="GO" id="GO:0008270">
    <property type="term" value="F:zinc ion binding"/>
    <property type="evidence" value="ECO:0007669"/>
    <property type="project" value="UniProtKB-KW"/>
</dbReference>
<dbReference type="EMBL" id="CP058608">
    <property type="protein sequence ID" value="QLG73235.1"/>
    <property type="molecule type" value="Genomic_DNA"/>
</dbReference>
<feature type="active site" evidence="9">
    <location>
        <position position="180"/>
    </location>
</feature>
<sequence>MKFPAPIKCDKKIETVRFLTFNVNGIRTLFHYHPFSEMNHSLATVFDHLESDIITFQELKIDRASISKWGKTPGFSSFISIPLTKRGYSGVGCWVRNYPEEHPLHQPMQVLKAEEGITGILTIKVGKNNVKYRDDPSIGIGGYEALGISENDEKECIKLDSEGRCVMVELACNVVVISVYCPANSTLSYEGESFRLKFLTVLFKRIRNIDKMGKKIVLMGDINVCRDLCDNADSLENASIPLNSSMNGIELEQKYRELCEAFVLNPETPHRRLFNQLLHDSMISEIASDGILIDTTRLIQTRKRLKMYTVWNTLKNTRSVNYGSRIDFILIGLVLKDKIEAADILPQVMGSDHCPVFADLKLQSSGQNEKKLVIKLPKFEARYKYGLIHGNILEMFGKNGKSLSTKVATKKSSLSNKTPGVHKQLDLINSPTARPKDGDKSTTEIKDNLLITHKQKIFGETPLCKHGLKAISRTSKTAANPGKRFWVCKLPKGSSEDISASCGFFQWG</sequence>
<feature type="domain" description="GRF-type" evidence="14">
    <location>
        <begin position="464"/>
        <end position="508"/>
    </location>
</feature>
<keyword evidence="8" id="KW-0539">Nucleus</keyword>
<dbReference type="InterPro" id="IPR010666">
    <property type="entry name" value="Znf_GRF"/>
</dbReference>